<protein>
    <submittedName>
        <fullName evidence="1">Uncharacterized protein</fullName>
    </submittedName>
</protein>
<evidence type="ECO:0000313" key="1">
    <source>
        <dbReference type="EMBL" id="CKR54791.1"/>
    </source>
</evidence>
<dbReference type="EMBL" id="CQQC01001270">
    <property type="protein sequence ID" value="CNV79958.1"/>
    <property type="molecule type" value="Genomic_DNA"/>
</dbReference>
<evidence type="ECO:0000313" key="3">
    <source>
        <dbReference type="Proteomes" id="UP000039217"/>
    </source>
</evidence>
<evidence type="ECO:0000313" key="2">
    <source>
        <dbReference type="EMBL" id="CNV79958.1"/>
    </source>
</evidence>
<proteinExistence type="predicted"/>
<dbReference type="EMBL" id="CNFU01000283">
    <property type="protein sequence ID" value="CKR54791.1"/>
    <property type="molecule type" value="Genomic_DNA"/>
</dbReference>
<gene>
    <name evidence="2" type="ORF">ERS007661_03099</name>
    <name evidence="1" type="ORF">ERS027661_01596</name>
</gene>
<sequence>MVVVDQADQIAEGFDGAGVIERELAVALEHTAGRADVVKVDGLRIVGGVVSPLADPPSIESWRVGGASIGVDGEPSQHRAQGVVIAATPSQVVHLRGVDTGGSQQIGVVEHGNSGVRQLRHTPQDAGPSELVNHRRLPVGGIGLNLH</sequence>
<name>A0A655DJZ2_MYCTX</name>
<dbReference type="Proteomes" id="UP000039217">
    <property type="component" value="Unassembled WGS sequence"/>
</dbReference>
<evidence type="ECO:0000313" key="4">
    <source>
        <dbReference type="Proteomes" id="UP000049023"/>
    </source>
</evidence>
<dbReference type="AlphaFoldDB" id="A0A655DJZ2"/>
<reference evidence="3 4" key="1">
    <citation type="submission" date="2015-03" db="EMBL/GenBank/DDBJ databases">
        <authorList>
            <consortium name="Pathogen Informatics"/>
        </authorList>
    </citation>
    <scope>NUCLEOTIDE SEQUENCE [LARGE SCALE GENOMIC DNA]</scope>
    <source>
        <strain evidence="1 4">Bir 187</strain>
        <strain evidence="2 3">D00501624</strain>
    </source>
</reference>
<accession>A0A655DJZ2</accession>
<dbReference type="Proteomes" id="UP000049023">
    <property type="component" value="Unassembled WGS sequence"/>
</dbReference>
<organism evidence="1 4">
    <name type="scientific">Mycobacterium tuberculosis</name>
    <dbReference type="NCBI Taxonomy" id="1773"/>
    <lineage>
        <taxon>Bacteria</taxon>
        <taxon>Bacillati</taxon>
        <taxon>Actinomycetota</taxon>
        <taxon>Actinomycetes</taxon>
        <taxon>Mycobacteriales</taxon>
        <taxon>Mycobacteriaceae</taxon>
        <taxon>Mycobacterium</taxon>
        <taxon>Mycobacterium tuberculosis complex</taxon>
    </lineage>
</organism>